<keyword evidence="4 6" id="KW-0456">Lyase</keyword>
<dbReference type="RefSeq" id="WP_127725279.1">
    <property type="nucleotide sequence ID" value="NZ_RLIH01000019.1"/>
</dbReference>
<organism evidence="7 8">
    <name type="scientific">Anaerosphaera multitolerans</name>
    <dbReference type="NCBI Taxonomy" id="2487351"/>
    <lineage>
        <taxon>Bacteria</taxon>
        <taxon>Bacillati</taxon>
        <taxon>Bacillota</taxon>
        <taxon>Tissierellia</taxon>
        <taxon>Tissierellales</taxon>
        <taxon>Peptoniphilaceae</taxon>
        <taxon>Anaerosphaera</taxon>
    </lineage>
</organism>
<evidence type="ECO:0000256" key="5">
    <source>
        <dbReference type="PIRSR" id="PIRSR602129-50"/>
    </source>
</evidence>
<dbReference type="PRINTS" id="PR00800">
    <property type="entry name" value="YHDCRBOXLASE"/>
</dbReference>
<sequence length="462" mass="52044">MDRNYYKQKMIEAIESYYESLENDESTYKKAGEKDFEELVKWSIPEKGRDLDEMTEVLHKKVFPFRVKGAQPKNFAFIPSPASDISKIGDIITTLYNPNGAGWFSAPLVTQLENDVIDWLCEKVGYGKEAGGIFVSGGSQSNLTGIIAARDNVLGVENILKGVAYVSDQAHHSVNKGLRMAGIPDERIHKVRTDENLKMIPEDLEELILKDKEQGLIPFIVAGTAGTTNSGTIDPLFELSKVAKKYGLWFHVDAAFGGSLLLSQRYSGNLKGIEEADSVTWDGHKWLFQTYSCAMILAKDKKTLLKSFSDDPSYLKDAQSQDRIESWDLGPDLSRPSIGIKLWLTLQTIGTDEMGRRIEHGVVMAEKIEKELRKYGHWEIVTPAQQAILNFGYYSKEKSRDELDEINLKISQKFVDSGKSNILTTEVKGKKVLRICSISPDITDKDIVEVVEYLNEYIMEFK</sequence>
<proteinExistence type="inferred from homology"/>
<dbReference type="GO" id="GO:0005737">
    <property type="term" value="C:cytoplasm"/>
    <property type="evidence" value="ECO:0007669"/>
    <property type="project" value="TreeGrafter"/>
</dbReference>
<dbReference type="GO" id="GO:0008483">
    <property type="term" value="F:transaminase activity"/>
    <property type="evidence" value="ECO:0007669"/>
    <property type="project" value="UniProtKB-KW"/>
</dbReference>
<dbReference type="InterPro" id="IPR021115">
    <property type="entry name" value="Pyridoxal-P_BS"/>
</dbReference>
<dbReference type="InterPro" id="IPR015421">
    <property type="entry name" value="PyrdxlP-dep_Trfase_major"/>
</dbReference>
<evidence type="ECO:0000256" key="4">
    <source>
        <dbReference type="ARBA" id="ARBA00023239"/>
    </source>
</evidence>
<keyword evidence="7" id="KW-0808">Transferase</keyword>
<gene>
    <name evidence="7" type="ORF">EF514_09875</name>
</gene>
<comment type="similarity">
    <text evidence="6">Belongs to the group II decarboxylase family.</text>
</comment>
<evidence type="ECO:0000256" key="2">
    <source>
        <dbReference type="ARBA" id="ARBA00022793"/>
    </source>
</evidence>
<protein>
    <submittedName>
        <fullName evidence="7">Aminotransferase class I/II-fold pyridoxal phosphate-dependent enzyme</fullName>
    </submittedName>
</protein>
<evidence type="ECO:0000256" key="3">
    <source>
        <dbReference type="ARBA" id="ARBA00022898"/>
    </source>
</evidence>
<dbReference type="PANTHER" id="PTHR11999:SF70">
    <property type="entry name" value="MIP05841P"/>
    <property type="match status" value="1"/>
</dbReference>
<dbReference type="EMBL" id="RLIH01000019">
    <property type="protein sequence ID" value="RVU53941.1"/>
    <property type="molecule type" value="Genomic_DNA"/>
</dbReference>
<evidence type="ECO:0000313" key="8">
    <source>
        <dbReference type="Proteomes" id="UP000288812"/>
    </source>
</evidence>
<evidence type="ECO:0000313" key="7">
    <source>
        <dbReference type="EMBL" id="RVU53941.1"/>
    </source>
</evidence>
<dbReference type="InterPro" id="IPR015424">
    <property type="entry name" value="PyrdxlP-dep_Trfase"/>
</dbReference>
<comment type="caution">
    <text evidence="7">The sequence shown here is derived from an EMBL/GenBank/DDBJ whole genome shotgun (WGS) entry which is preliminary data.</text>
</comment>
<dbReference type="PANTHER" id="PTHR11999">
    <property type="entry name" value="GROUP II PYRIDOXAL-5-PHOSPHATE DECARBOXYLASE"/>
    <property type="match status" value="1"/>
</dbReference>
<dbReference type="PROSITE" id="PS00392">
    <property type="entry name" value="DDC_GAD_HDC_YDC"/>
    <property type="match status" value="1"/>
</dbReference>
<keyword evidence="7" id="KW-0032">Aminotransferase</keyword>
<dbReference type="GO" id="GO:0006520">
    <property type="term" value="P:amino acid metabolic process"/>
    <property type="evidence" value="ECO:0007669"/>
    <property type="project" value="InterPro"/>
</dbReference>
<dbReference type="GO" id="GO:0030170">
    <property type="term" value="F:pyridoxal phosphate binding"/>
    <property type="evidence" value="ECO:0007669"/>
    <property type="project" value="InterPro"/>
</dbReference>
<dbReference type="Pfam" id="PF00282">
    <property type="entry name" value="Pyridoxal_deC"/>
    <property type="match status" value="1"/>
</dbReference>
<comment type="cofactor">
    <cofactor evidence="1 5 6">
        <name>pyridoxal 5'-phosphate</name>
        <dbReference type="ChEBI" id="CHEBI:597326"/>
    </cofactor>
</comment>
<evidence type="ECO:0000256" key="6">
    <source>
        <dbReference type="RuleBase" id="RU000382"/>
    </source>
</evidence>
<dbReference type="Proteomes" id="UP000288812">
    <property type="component" value="Unassembled WGS sequence"/>
</dbReference>
<dbReference type="InterPro" id="IPR002129">
    <property type="entry name" value="PyrdxlP-dep_de-COase"/>
</dbReference>
<accession>A0A437S4K2</accession>
<dbReference type="AlphaFoldDB" id="A0A437S4K2"/>
<reference evidence="7 8" key="1">
    <citation type="submission" date="2018-11" db="EMBL/GenBank/DDBJ databases">
        <title>Genome sequencing and assembly of Anaerosphaera sp. nov., GS7-6-2.</title>
        <authorList>
            <person name="Rettenmaier R."/>
            <person name="Liebl W."/>
            <person name="Zverlov V."/>
        </authorList>
    </citation>
    <scope>NUCLEOTIDE SEQUENCE [LARGE SCALE GENOMIC DNA]</scope>
    <source>
        <strain evidence="7 8">GS7-6-2</strain>
    </source>
</reference>
<keyword evidence="2" id="KW-0210">Decarboxylase</keyword>
<dbReference type="SUPFAM" id="SSF53383">
    <property type="entry name" value="PLP-dependent transferases"/>
    <property type="match status" value="1"/>
</dbReference>
<feature type="modified residue" description="N6-(pyridoxal phosphate)lysine" evidence="5">
    <location>
        <position position="285"/>
    </location>
</feature>
<dbReference type="GO" id="GO:0019752">
    <property type="term" value="P:carboxylic acid metabolic process"/>
    <property type="evidence" value="ECO:0007669"/>
    <property type="project" value="InterPro"/>
</dbReference>
<dbReference type="Gene3D" id="3.90.1150.170">
    <property type="match status" value="1"/>
</dbReference>
<dbReference type="OrthoDB" id="9803665at2"/>
<dbReference type="Gene3D" id="3.40.640.10">
    <property type="entry name" value="Type I PLP-dependent aspartate aminotransferase-like (Major domain)"/>
    <property type="match status" value="1"/>
</dbReference>
<keyword evidence="3 5" id="KW-0663">Pyridoxal phosphate</keyword>
<evidence type="ECO:0000256" key="1">
    <source>
        <dbReference type="ARBA" id="ARBA00001933"/>
    </source>
</evidence>
<name>A0A437S4K2_9FIRM</name>
<keyword evidence="8" id="KW-1185">Reference proteome</keyword>
<dbReference type="InterPro" id="IPR010977">
    <property type="entry name" value="Aromatic_deC"/>
</dbReference>
<dbReference type="GO" id="GO:0004058">
    <property type="term" value="F:aromatic-L-amino-acid decarboxylase activity"/>
    <property type="evidence" value="ECO:0007669"/>
    <property type="project" value="UniProtKB-ARBA"/>
</dbReference>